<evidence type="ECO:0000256" key="1">
    <source>
        <dbReference type="ARBA" id="ARBA00005495"/>
    </source>
</evidence>
<accession>A0ABT8DL92</accession>
<comment type="similarity">
    <text evidence="1">Belongs to the Gfa family.</text>
</comment>
<dbReference type="PROSITE" id="PS51891">
    <property type="entry name" value="CENP_V_GFA"/>
    <property type="match status" value="1"/>
</dbReference>
<dbReference type="InterPro" id="IPR011057">
    <property type="entry name" value="Mss4-like_sf"/>
</dbReference>
<evidence type="ECO:0000313" key="5">
    <source>
        <dbReference type="EMBL" id="MDN3919180.1"/>
    </source>
</evidence>
<proteinExistence type="inferred from homology"/>
<dbReference type="PANTHER" id="PTHR28620">
    <property type="entry name" value="CENTROMERE PROTEIN V"/>
    <property type="match status" value="1"/>
</dbReference>
<dbReference type="SUPFAM" id="SSF51316">
    <property type="entry name" value="Mss4-like"/>
    <property type="match status" value="1"/>
</dbReference>
<evidence type="ECO:0000313" key="6">
    <source>
        <dbReference type="Proteomes" id="UP001228044"/>
    </source>
</evidence>
<dbReference type="Gene3D" id="2.170.150.70">
    <property type="match status" value="1"/>
</dbReference>
<dbReference type="EMBL" id="JAUHHC010000001">
    <property type="protein sequence ID" value="MDN3919180.1"/>
    <property type="molecule type" value="Genomic_DNA"/>
</dbReference>
<dbReference type="RefSeq" id="WP_290357489.1">
    <property type="nucleotide sequence ID" value="NZ_JAUHHC010000001.1"/>
</dbReference>
<name>A0ABT8DL92_9BURK</name>
<keyword evidence="6" id="KW-1185">Reference proteome</keyword>
<evidence type="ECO:0000256" key="3">
    <source>
        <dbReference type="ARBA" id="ARBA00022833"/>
    </source>
</evidence>
<reference evidence="5 6" key="1">
    <citation type="submission" date="2023-06" db="EMBL/GenBank/DDBJ databases">
        <title>Pelomonas sp. PFR6 16S ribosomal RNA gene Genome sequencing and assembly.</title>
        <authorList>
            <person name="Woo H."/>
        </authorList>
    </citation>
    <scope>NUCLEOTIDE SEQUENCE [LARGE SCALE GENOMIC DNA]</scope>
    <source>
        <strain evidence="5 6">PFR6</strain>
    </source>
</reference>
<organism evidence="5 6">
    <name type="scientific">Roseateles violae</name>
    <dbReference type="NCBI Taxonomy" id="3058042"/>
    <lineage>
        <taxon>Bacteria</taxon>
        <taxon>Pseudomonadati</taxon>
        <taxon>Pseudomonadota</taxon>
        <taxon>Betaproteobacteria</taxon>
        <taxon>Burkholderiales</taxon>
        <taxon>Sphaerotilaceae</taxon>
        <taxon>Roseateles</taxon>
    </lineage>
</organism>
<gene>
    <name evidence="5" type="ORF">QWJ38_02690</name>
</gene>
<evidence type="ECO:0000256" key="2">
    <source>
        <dbReference type="ARBA" id="ARBA00022723"/>
    </source>
</evidence>
<dbReference type="Pfam" id="PF04828">
    <property type="entry name" value="GFA"/>
    <property type="match status" value="1"/>
</dbReference>
<dbReference type="PANTHER" id="PTHR28620:SF1">
    <property type="entry name" value="CENP-V_GFA DOMAIN-CONTAINING PROTEIN"/>
    <property type="match status" value="1"/>
</dbReference>
<keyword evidence="2" id="KW-0479">Metal-binding</keyword>
<sequence>MTTKYRGSCHCGRVAFEVDGEIGSALACNCSMCQRKGSLLWFVPQADLKLLTPEASASDYQFNKHVIHHRFCPVCGIHPYGEGVDPKGNKVAAINVRCLEGIDLDKIPVTHFDGRAL</sequence>
<keyword evidence="3" id="KW-0862">Zinc</keyword>
<dbReference type="InterPro" id="IPR006913">
    <property type="entry name" value="CENP-V/GFA"/>
</dbReference>
<protein>
    <submittedName>
        <fullName evidence="5">GFA family protein</fullName>
    </submittedName>
</protein>
<comment type="caution">
    <text evidence="5">The sequence shown here is derived from an EMBL/GenBank/DDBJ whole genome shotgun (WGS) entry which is preliminary data.</text>
</comment>
<dbReference type="InterPro" id="IPR052355">
    <property type="entry name" value="CENP-V-like"/>
</dbReference>
<feature type="domain" description="CENP-V/GFA" evidence="4">
    <location>
        <begin position="5"/>
        <end position="113"/>
    </location>
</feature>
<dbReference type="Proteomes" id="UP001228044">
    <property type="component" value="Unassembled WGS sequence"/>
</dbReference>
<evidence type="ECO:0000259" key="4">
    <source>
        <dbReference type="PROSITE" id="PS51891"/>
    </source>
</evidence>